<name>A0A7X0FCM2_9HYPH</name>
<dbReference type="AlphaFoldDB" id="A0A7X0FCM2"/>
<keyword evidence="3" id="KW-1185">Reference proteome</keyword>
<dbReference type="Proteomes" id="UP000536262">
    <property type="component" value="Unassembled WGS sequence"/>
</dbReference>
<feature type="region of interest" description="Disordered" evidence="1">
    <location>
        <begin position="126"/>
        <end position="146"/>
    </location>
</feature>
<gene>
    <name evidence="2" type="ORF">GGR00_005036</name>
</gene>
<evidence type="ECO:0000313" key="2">
    <source>
        <dbReference type="EMBL" id="MBB6357215.1"/>
    </source>
</evidence>
<sequence>MIAPVTSRNWRIGEQRLGDLAQRRAGATTIQGAKVYDMARGRLPRQGAVGRRRTPALQCAPEAAGSVEAQLEGVIERQRDGIDVGFGLMAVENKVVRAIGGPAREGSANVGRALDVAGVGKIDGRRPRGIRIGQPGRAQNARKGLL</sequence>
<reference evidence="2 3" key="1">
    <citation type="submission" date="2020-08" db="EMBL/GenBank/DDBJ databases">
        <title>Genomic Encyclopedia of Type Strains, Phase IV (KMG-IV): sequencing the most valuable type-strain genomes for metagenomic binning, comparative biology and taxonomic classification.</title>
        <authorList>
            <person name="Goeker M."/>
        </authorList>
    </citation>
    <scope>NUCLEOTIDE SEQUENCE [LARGE SCALE GENOMIC DNA]</scope>
    <source>
        <strain evidence="2 3">DSM 7051</strain>
    </source>
</reference>
<evidence type="ECO:0000256" key="1">
    <source>
        <dbReference type="SAM" id="MobiDB-lite"/>
    </source>
</evidence>
<proteinExistence type="predicted"/>
<organism evidence="2 3">
    <name type="scientific">Aminobacter aganoensis</name>
    <dbReference type="NCBI Taxonomy" id="83264"/>
    <lineage>
        <taxon>Bacteria</taxon>
        <taxon>Pseudomonadati</taxon>
        <taxon>Pseudomonadota</taxon>
        <taxon>Alphaproteobacteria</taxon>
        <taxon>Hyphomicrobiales</taxon>
        <taxon>Phyllobacteriaceae</taxon>
        <taxon>Aminobacter</taxon>
    </lineage>
</organism>
<protein>
    <submittedName>
        <fullName evidence="2">Uncharacterized protein</fullName>
    </submittedName>
</protein>
<comment type="caution">
    <text evidence="2">The sequence shown here is derived from an EMBL/GenBank/DDBJ whole genome shotgun (WGS) entry which is preliminary data.</text>
</comment>
<evidence type="ECO:0000313" key="3">
    <source>
        <dbReference type="Proteomes" id="UP000536262"/>
    </source>
</evidence>
<dbReference type="EMBL" id="JACHOU010000021">
    <property type="protein sequence ID" value="MBB6357215.1"/>
    <property type="molecule type" value="Genomic_DNA"/>
</dbReference>
<accession>A0A7X0FCM2</accession>